<evidence type="ECO:0000256" key="3">
    <source>
        <dbReference type="PROSITE-ProRule" id="PRU00169"/>
    </source>
</evidence>
<dbReference type="SMART" id="SM00448">
    <property type="entry name" value="REC"/>
    <property type="match status" value="1"/>
</dbReference>
<dbReference type="InterPro" id="IPR036388">
    <property type="entry name" value="WH-like_DNA-bd_sf"/>
</dbReference>
<dbReference type="Gene3D" id="1.10.10.10">
    <property type="entry name" value="Winged helix-like DNA-binding domain superfamily/Winged helix DNA-binding domain"/>
    <property type="match status" value="1"/>
</dbReference>
<reference evidence="6 7" key="1">
    <citation type="submission" date="2018-04" db="EMBL/GenBank/DDBJ databases">
        <title>Denitrifier Microvirgula.</title>
        <authorList>
            <person name="Anderson E."/>
            <person name="Jang J."/>
            <person name="Ishii S."/>
        </authorList>
    </citation>
    <scope>NUCLEOTIDE SEQUENCE [LARGE SCALE GENOMIC DNA]</scope>
    <source>
        <strain evidence="6 7">BE2.4</strain>
    </source>
</reference>
<dbReference type="KEGG" id="maer:DAI18_12625"/>
<dbReference type="OrthoDB" id="9796655at2"/>
<keyword evidence="2 6" id="KW-0238">DNA-binding</keyword>
<evidence type="ECO:0000259" key="4">
    <source>
        <dbReference type="PROSITE" id="PS50043"/>
    </source>
</evidence>
<dbReference type="CDD" id="cd17535">
    <property type="entry name" value="REC_NarL-like"/>
    <property type="match status" value="1"/>
</dbReference>
<dbReference type="GO" id="GO:0003677">
    <property type="term" value="F:DNA binding"/>
    <property type="evidence" value="ECO:0007669"/>
    <property type="project" value="UniProtKB-KW"/>
</dbReference>
<evidence type="ECO:0000259" key="5">
    <source>
        <dbReference type="PROSITE" id="PS50110"/>
    </source>
</evidence>
<dbReference type="InterPro" id="IPR001789">
    <property type="entry name" value="Sig_transdc_resp-reg_receiver"/>
</dbReference>
<dbReference type="PROSITE" id="PS50043">
    <property type="entry name" value="HTH_LUXR_2"/>
    <property type="match status" value="1"/>
</dbReference>
<feature type="modified residue" description="4-aspartylphosphate" evidence="3">
    <location>
        <position position="53"/>
    </location>
</feature>
<dbReference type="InterPro" id="IPR000792">
    <property type="entry name" value="Tscrpt_reg_LuxR_C"/>
</dbReference>
<evidence type="ECO:0000256" key="2">
    <source>
        <dbReference type="ARBA" id="ARBA00023125"/>
    </source>
</evidence>
<dbReference type="SMART" id="SM00421">
    <property type="entry name" value="HTH_LUXR"/>
    <property type="match status" value="1"/>
</dbReference>
<evidence type="ECO:0000256" key="1">
    <source>
        <dbReference type="ARBA" id="ARBA00022553"/>
    </source>
</evidence>
<name>A0A2S0PBM7_9NEIS</name>
<proteinExistence type="predicted"/>
<feature type="domain" description="HTH luxR-type" evidence="4">
    <location>
        <begin position="147"/>
        <end position="212"/>
    </location>
</feature>
<dbReference type="Proteomes" id="UP000244173">
    <property type="component" value="Chromosome"/>
</dbReference>
<dbReference type="InterPro" id="IPR039420">
    <property type="entry name" value="WalR-like"/>
</dbReference>
<dbReference type="Gene3D" id="3.40.50.2300">
    <property type="match status" value="1"/>
</dbReference>
<evidence type="ECO:0000313" key="6">
    <source>
        <dbReference type="EMBL" id="AVY94788.1"/>
    </source>
</evidence>
<gene>
    <name evidence="6" type="ORF">DAI18_12625</name>
</gene>
<dbReference type="InterPro" id="IPR058245">
    <property type="entry name" value="NreC/VraR/RcsB-like_REC"/>
</dbReference>
<dbReference type="PROSITE" id="PS50110">
    <property type="entry name" value="RESPONSE_REGULATORY"/>
    <property type="match status" value="1"/>
</dbReference>
<dbReference type="GO" id="GO:0000160">
    <property type="term" value="P:phosphorelay signal transduction system"/>
    <property type="evidence" value="ECO:0007669"/>
    <property type="project" value="InterPro"/>
</dbReference>
<evidence type="ECO:0000313" key="7">
    <source>
        <dbReference type="Proteomes" id="UP000244173"/>
    </source>
</evidence>
<dbReference type="InterPro" id="IPR011006">
    <property type="entry name" value="CheY-like_superfamily"/>
</dbReference>
<dbReference type="EMBL" id="CP028519">
    <property type="protein sequence ID" value="AVY94788.1"/>
    <property type="molecule type" value="Genomic_DNA"/>
</dbReference>
<keyword evidence="1 3" id="KW-0597">Phosphoprotein</keyword>
<sequence>MNIVLADDHPIVMIGIRNALQSVKELRISGEADSASGLIRLLESKTPDILITDFYMPGSRQGDGIGLVTYVQRHFPAVRLIVLTMLTNAAVLRTIVDVGVQGLLLKSTAALEIIPALHAVMNGGTYIDREAADILCRADKLPDKDGNPLQRQRLTTRELEVVRLFVTGNSVSDIARLLNRSVKTVSTQKRQGSRKLGVSNDRELYEYARLNGLL</sequence>
<dbReference type="PANTHER" id="PTHR43214:SF17">
    <property type="entry name" value="TRANSCRIPTIONAL REGULATORY PROTEIN RCSB"/>
    <property type="match status" value="1"/>
</dbReference>
<dbReference type="CDD" id="cd06170">
    <property type="entry name" value="LuxR_C_like"/>
    <property type="match status" value="1"/>
</dbReference>
<accession>A0A2S0PBM7</accession>
<dbReference type="InterPro" id="IPR016032">
    <property type="entry name" value="Sig_transdc_resp-reg_C-effctor"/>
</dbReference>
<dbReference type="PRINTS" id="PR00038">
    <property type="entry name" value="HTHLUXR"/>
</dbReference>
<feature type="domain" description="Response regulatory" evidence="5">
    <location>
        <begin position="2"/>
        <end position="121"/>
    </location>
</feature>
<dbReference type="SUPFAM" id="SSF52172">
    <property type="entry name" value="CheY-like"/>
    <property type="match status" value="1"/>
</dbReference>
<keyword evidence="7" id="KW-1185">Reference proteome</keyword>
<organism evidence="6 7">
    <name type="scientific">Microvirgula aerodenitrificans</name>
    <dbReference type="NCBI Taxonomy" id="57480"/>
    <lineage>
        <taxon>Bacteria</taxon>
        <taxon>Pseudomonadati</taxon>
        <taxon>Pseudomonadota</taxon>
        <taxon>Betaproteobacteria</taxon>
        <taxon>Neisseriales</taxon>
        <taxon>Aquaspirillaceae</taxon>
        <taxon>Microvirgula</taxon>
    </lineage>
</organism>
<dbReference type="Pfam" id="PF00072">
    <property type="entry name" value="Response_reg"/>
    <property type="match status" value="1"/>
</dbReference>
<protein>
    <submittedName>
        <fullName evidence="6">DNA-binding response regulator</fullName>
    </submittedName>
</protein>
<dbReference type="PANTHER" id="PTHR43214">
    <property type="entry name" value="TWO-COMPONENT RESPONSE REGULATOR"/>
    <property type="match status" value="1"/>
</dbReference>
<dbReference type="STRING" id="1122240.GCA_000620105_01761"/>
<dbReference type="SUPFAM" id="SSF46894">
    <property type="entry name" value="C-terminal effector domain of the bipartite response regulators"/>
    <property type="match status" value="1"/>
</dbReference>
<dbReference type="RefSeq" id="WP_107889588.1">
    <property type="nucleotide sequence ID" value="NZ_CP028519.1"/>
</dbReference>
<dbReference type="AlphaFoldDB" id="A0A2S0PBM7"/>
<dbReference type="GO" id="GO:0006355">
    <property type="term" value="P:regulation of DNA-templated transcription"/>
    <property type="evidence" value="ECO:0007669"/>
    <property type="project" value="InterPro"/>
</dbReference>
<dbReference type="Pfam" id="PF00196">
    <property type="entry name" value="GerE"/>
    <property type="match status" value="1"/>
</dbReference>